<feature type="domain" description="CoA-binding" evidence="1">
    <location>
        <begin position="35"/>
        <end position="134"/>
    </location>
</feature>
<dbReference type="SMART" id="SM00881">
    <property type="entry name" value="CoA_binding"/>
    <property type="match status" value="1"/>
</dbReference>
<proteinExistence type="predicted"/>
<name>A0A502D470_9MICO</name>
<organism evidence="2 3">
    <name type="scientific">Pedococcus bigeumensis</name>
    <dbReference type="NCBI Taxonomy" id="433644"/>
    <lineage>
        <taxon>Bacteria</taxon>
        <taxon>Bacillati</taxon>
        <taxon>Actinomycetota</taxon>
        <taxon>Actinomycetes</taxon>
        <taxon>Micrococcales</taxon>
        <taxon>Intrasporangiaceae</taxon>
        <taxon>Pedococcus</taxon>
    </lineage>
</organism>
<comment type="caution">
    <text evidence="2">The sequence shown here is derived from an EMBL/GenBank/DDBJ whole genome shotgun (WGS) entry which is preliminary data.</text>
</comment>
<reference evidence="2 3" key="1">
    <citation type="journal article" date="2019" name="Environ. Microbiol.">
        <title>Species interactions and distinct microbial communities in high Arctic permafrost affected cryosols are associated with the CH4 and CO2 gas fluxes.</title>
        <authorList>
            <person name="Altshuler I."/>
            <person name="Hamel J."/>
            <person name="Turney S."/>
            <person name="Magnuson E."/>
            <person name="Levesque R."/>
            <person name="Greer C."/>
            <person name="Whyte L.G."/>
        </authorList>
    </citation>
    <scope>NUCLEOTIDE SEQUENCE [LARGE SCALE GENOMIC DNA]</scope>
    <source>
        <strain evidence="2 3">S9.3A</strain>
    </source>
</reference>
<evidence type="ECO:0000313" key="3">
    <source>
        <dbReference type="Proteomes" id="UP000317722"/>
    </source>
</evidence>
<evidence type="ECO:0000313" key="2">
    <source>
        <dbReference type="EMBL" id="TPG19189.1"/>
    </source>
</evidence>
<dbReference type="PANTHER" id="PTHR33303:SF2">
    <property type="entry name" value="COA-BINDING DOMAIN-CONTAINING PROTEIN"/>
    <property type="match status" value="1"/>
</dbReference>
<dbReference type="SUPFAM" id="SSF51735">
    <property type="entry name" value="NAD(P)-binding Rossmann-fold domains"/>
    <property type="match status" value="1"/>
</dbReference>
<dbReference type="OrthoDB" id="9804695at2"/>
<keyword evidence="3" id="KW-1185">Reference proteome</keyword>
<dbReference type="InterPro" id="IPR036291">
    <property type="entry name" value="NAD(P)-bd_dom_sf"/>
</dbReference>
<dbReference type="Proteomes" id="UP000317722">
    <property type="component" value="Unassembled WGS sequence"/>
</dbReference>
<dbReference type="Pfam" id="PF13380">
    <property type="entry name" value="CoA_binding_2"/>
    <property type="match status" value="1"/>
</dbReference>
<dbReference type="AlphaFoldDB" id="A0A502D470"/>
<sequence length="170" mass="18700">MRPTLLPLPNPLPKCDAESMTFRHQNDPELIRELLIDPGIWVVVGLSNNQDREAFGVSRWLKVELGKGLIPVHPTAEVVHGEQGYPSLSDIPDGTDIKVVDCFINSEHVGAVVDEAIANKDRLMIDAVWMQLGVVDEAAADRARAVGLDVVMDTCPRIEWRGVRSAGMAR</sequence>
<dbReference type="EMBL" id="RCZM01000001">
    <property type="protein sequence ID" value="TPG19189.1"/>
    <property type="molecule type" value="Genomic_DNA"/>
</dbReference>
<accession>A0A502D470</accession>
<dbReference type="PANTHER" id="PTHR33303">
    <property type="entry name" value="CYTOPLASMIC PROTEIN-RELATED"/>
    <property type="match status" value="1"/>
</dbReference>
<protein>
    <submittedName>
        <fullName evidence="2">CoA-binding protein</fullName>
    </submittedName>
</protein>
<gene>
    <name evidence="2" type="ORF">EAH86_01360</name>
</gene>
<dbReference type="Gene3D" id="3.40.50.720">
    <property type="entry name" value="NAD(P)-binding Rossmann-like Domain"/>
    <property type="match status" value="1"/>
</dbReference>
<dbReference type="InterPro" id="IPR003781">
    <property type="entry name" value="CoA-bd"/>
</dbReference>
<evidence type="ECO:0000259" key="1">
    <source>
        <dbReference type="SMART" id="SM00881"/>
    </source>
</evidence>